<accession>X0WY58</accession>
<gene>
    <name evidence="1" type="ORF">S01H1_48561</name>
</gene>
<dbReference type="EMBL" id="BARS01031187">
    <property type="protein sequence ID" value="GAG28137.1"/>
    <property type="molecule type" value="Genomic_DNA"/>
</dbReference>
<name>X0WY58_9ZZZZ</name>
<comment type="caution">
    <text evidence="1">The sequence shown here is derived from an EMBL/GenBank/DDBJ whole genome shotgun (WGS) entry which is preliminary data.</text>
</comment>
<evidence type="ECO:0000313" key="1">
    <source>
        <dbReference type="EMBL" id="GAG28137.1"/>
    </source>
</evidence>
<reference evidence="1" key="1">
    <citation type="journal article" date="2014" name="Front. Microbiol.">
        <title>High frequency of phylogenetically diverse reductive dehalogenase-homologous genes in deep subseafloor sedimentary metagenomes.</title>
        <authorList>
            <person name="Kawai M."/>
            <person name="Futagami T."/>
            <person name="Toyoda A."/>
            <person name="Takaki Y."/>
            <person name="Nishi S."/>
            <person name="Hori S."/>
            <person name="Arai W."/>
            <person name="Tsubouchi T."/>
            <person name="Morono Y."/>
            <person name="Uchiyama I."/>
            <person name="Ito T."/>
            <person name="Fujiyama A."/>
            <person name="Inagaki F."/>
            <person name="Takami H."/>
        </authorList>
    </citation>
    <scope>NUCLEOTIDE SEQUENCE</scope>
    <source>
        <strain evidence="1">Expedition CK06-06</strain>
    </source>
</reference>
<dbReference type="AlphaFoldDB" id="X0WY58"/>
<feature type="non-terminal residue" evidence="1">
    <location>
        <position position="33"/>
    </location>
</feature>
<organism evidence="1">
    <name type="scientific">marine sediment metagenome</name>
    <dbReference type="NCBI Taxonomy" id="412755"/>
    <lineage>
        <taxon>unclassified sequences</taxon>
        <taxon>metagenomes</taxon>
        <taxon>ecological metagenomes</taxon>
    </lineage>
</organism>
<protein>
    <submittedName>
        <fullName evidence="1">Uncharacterized protein</fullName>
    </submittedName>
</protein>
<sequence length="33" mass="3766">MNQNDAAKSIEELSKMLEANTRIFKNLKGQLDD</sequence>
<proteinExistence type="predicted"/>